<dbReference type="RefSeq" id="WP_057979448.1">
    <property type="nucleotide sequence ID" value="NZ_LKHP01000017.1"/>
</dbReference>
<dbReference type="STRING" id="908809.ABG79_02155"/>
<protein>
    <submittedName>
        <fullName evidence="2">Uncharacterized protein</fullName>
    </submittedName>
</protein>
<feature type="coiled-coil region" evidence="1">
    <location>
        <begin position="95"/>
        <end position="125"/>
    </location>
</feature>
<keyword evidence="1" id="KW-0175">Coiled coil</keyword>
<evidence type="ECO:0000313" key="3">
    <source>
        <dbReference type="Proteomes" id="UP000052015"/>
    </source>
</evidence>
<proteinExistence type="predicted"/>
<reference evidence="2 3" key="1">
    <citation type="submission" date="2015-09" db="EMBL/GenBank/DDBJ databases">
        <title>Draft genome sequence of a Caloramator mitchellensis, a moderate thermophile from the Great Artesian Basin of Australia.</title>
        <authorList>
            <person name="Patel B.K."/>
        </authorList>
    </citation>
    <scope>NUCLEOTIDE SEQUENCE [LARGE SCALE GENOMIC DNA]</scope>
    <source>
        <strain evidence="2 3">VF08</strain>
    </source>
</reference>
<keyword evidence="3" id="KW-1185">Reference proteome</keyword>
<sequence length="165" mass="18947">MAKENFLNDYIEVNERIIKFYEKYPEGSIQTEILKWENGLILMRAYAYRHPDDIRPAIAHAYEKEDSSYINKTSVVENCETSAVGRALALLGFEVKKAVASKEEVQRAVEQQEQLKKKEQTTNNDMKCSKCGATITKAVKAYSEQYYGKTLCQNCQKTEKKIEGQ</sequence>
<dbReference type="Proteomes" id="UP000052015">
    <property type="component" value="Unassembled WGS sequence"/>
</dbReference>
<organism evidence="2 3">
    <name type="scientific">Caloramator mitchellensis</name>
    <dbReference type="NCBI Taxonomy" id="908809"/>
    <lineage>
        <taxon>Bacteria</taxon>
        <taxon>Bacillati</taxon>
        <taxon>Bacillota</taxon>
        <taxon>Clostridia</taxon>
        <taxon>Eubacteriales</taxon>
        <taxon>Clostridiaceae</taxon>
        <taxon>Caloramator</taxon>
    </lineage>
</organism>
<dbReference type="OrthoDB" id="9805874at2"/>
<dbReference type="AlphaFoldDB" id="A0A0R3JRC4"/>
<evidence type="ECO:0000256" key="1">
    <source>
        <dbReference type="SAM" id="Coils"/>
    </source>
</evidence>
<accession>A0A0R3JRC4</accession>
<comment type="caution">
    <text evidence="2">The sequence shown here is derived from an EMBL/GenBank/DDBJ whole genome shotgun (WGS) entry which is preliminary data.</text>
</comment>
<evidence type="ECO:0000313" key="2">
    <source>
        <dbReference type="EMBL" id="KRQ86023.1"/>
    </source>
</evidence>
<dbReference type="EMBL" id="LKHP01000017">
    <property type="protein sequence ID" value="KRQ86023.1"/>
    <property type="molecule type" value="Genomic_DNA"/>
</dbReference>
<gene>
    <name evidence="2" type="ORF">ABG79_02155</name>
</gene>
<name>A0A0R3JRC4_CALMK</name>